<reference evidence="4" key="1">
    <citation type="submission" date="2018-05" db="EMBL/GenBank/DDBJ databases">
        <authorList>
            <person name="Lanie J.A."/>
            <person name="Ng W.-L."/>
            <person name="Kazmierczak K.M."/>
            <person name="Andrzejewski T.M."/>
            <person name="Davidsen T.M."/>
            <person name="Wayne K.J."/>
            <person name="Tettelin H."/>
            <person name="Glass J.I."/>
            <person name="Rusch D."/>
            <person name="Podicherti R."/>
            <person name="Tsui H.-C.T."/>
            <person name="Winkler M.E."/>
        </authorList>
    </citation>
    <scope>NUCLEOTIDE SEQUENCE</scope>
</reference>
<evidence type="ECO:0000259" key="3">
    <source>
        <dbReference type="Pfam" id="PF08364"/>
    </source>
</evidence>
<feature type="compositionally biased region" description="Basic and acidic residues" evidence="1">
    <location>
        <begin position="195"/>
        <end position="206"/>
    </location>
</feature>
<feature type="domain" description="Translation initiation factor IF-2 N-terminal" evidence="2">
    <location>
        <begin position="1"/>
        <end position="45"/>
    </location>
</feature>
<sequence length="228" mass="24828">MADVKISELAEVVGVSVKKLLSQIKEAGLTHTKANELISNEDRNALLLFLRRSHGDQEATDASPKKITLKRKTIGTLKAASTHGRGKTVNVEVRKKRTYVKRSTIADEEPTAELETPVAPEEEKALDIATEPMTAEESVSAKETSDKTTEDIELTEKSDSQKDQQEVAAAPIADIPPPDAEPGRAAKAGAKRKAQAKDDSDDPVEKKKTHLRNKAKAQGPKRQAKNIH</sequence>
<dbReference type="Pfam" id="PF08364">
    <property type="entry name" value="IF2_assoc"/>
    <property type="match status" value="1"/>
</dbReference>
<feature type="region of interest" description="Disordered" evidence="1">
    <location>
        <begin position="98"/>
        <end position="228"/>
    </location>
</feature>
<dbReference type="InterPro" id="IPR009061">
    <property type="entry name" value="DNA-bd_dom_put_sf"/>
</dbReference>
<dbReference type="AlphaFoldDB" id="A0A382I6I7"/>
<gene>
    <name evidence="4" type="ORF">METZ01_LOCUS247165</name>
</gene>
<dbReference type="EMBL" id="UINC01065051">
    <property type="protein sequence ID" value="SVB94311.1"/>
    <property type="molecule type" value="Genomic_DNA"/>
</dbReference>
<dbReference type="InterPro" id="IPR006847">
    <property type="entry name" value="IF2_N"/>
</dbReference>
<dbReference type="SUPFAM" id="SSF46955">
    <property type="entry name" value="Putative DNA-binding domain"/>
    <property type="match status" value="1"/>
</dbReference>
<dbReference type="InterPro" id="IPR013575">
    <property type="entry name" value="IF2_assoc_dom_bac"/>
</dbReference>
<evidence type="ECO:0000259" key="2">
    <source>
        <dbReference type="Pfam" id="PF04760"/>
    </source>
</evidence>
<organism evidence="4">
    <name type="scientific">marine metagenome</name>
    <dbReference type="NCBI Taxonomy" id="408172"/>
    <lineage>
        <taxon>unclassified sequences</taxon>
        <taxon>metagenomes</taxon>
        <taxon>ecological metagenomes</taxon>
    </lineage>
</organism>
<evidence type="ECO:0000313" key="4">
    <source>
        <dbReference type="EMBL" id="SVB94311.1"/>
    </source>
</evidence>
<feature type="domain" description="Initiation factor 2 associated" evidence="3">
    <location>
        <begin position="64"/>
        <end position="102"/>
    </location>
</feature>
<proteinExistence type="predicted"/>
<dbReference type="Pfam" id="PF04760">
    <property type="entry name" value="IF2_N"/>
    <property type="match status" value="1"/>
</dbReference>
<name>A0A382I6I7_9ZZZZ</name>
<protein>
    <submittedName>
        <fullName evidence="4">Uncharacterized protein</fullName>
    </submittedName>
</protein>
<evidence type="ECO:0000256" key="1">
    <source>
        <dbReference type="SAM" id="MobiDB-lite"/>
    </source>
</evidence>
<accession>A0A382I6I7</accession>
<feature type="compositionally biased region" description="Basic and acidic residues" evidence="1">
    <location>
        <begin position="139"/>
        <end position="165"/>
    </location>
</feature>
<feature type="non-terminal residue" evidence="4">
    <location>
        <position position="228"/>
    </location>
</feature>
<dbReference type="Gene3D" id="3.30.56.50">
    <property type="entry name" value="Putative DNA-binding domain, N-terminal subdomain of bacterial translation initiation factor IF2"/>
    <property type="match status" value="1"/>
</dbReference>